<gene>
    <name evidence="1" type="ORF">NHU_03354</name>
</gene>
<dbReference type="AlphaFoldDB" id="A0A0D6B5Q9"/>
<keyword evidence="1" id="KW-0645">Protease</keyword>
<dbReference type="GO" id="GO:0004177">
    <property type="term" value="F:aminopeptidase activity"/>
    <property type="evidence" value="ECO:0007669"/>
    <property type="project" value="UniProtKB-KW"/>
</dbReference>
<reference evidence="1 2" key="1">
    <citation type="submission" date="2015-02" db="EMBL/GenBank/DDBJ databases">
        <title>Genome sequene of Rhodovulum sulfidophilum DSM 2351.</title>
        <authorList>
            <person name="Nagao N."/>
        </authorList>
    </citation>
    <scope>NUCLEOTIDE SEQUENCE [LARGE SCALE GENOMIC DNA]</scope>
    <source>
        <strain evidence="1 2">DSM 2351</strain>
    </source>
</reference>
<evidence type="ECO:0000313" key="2">
    <source>
        <dbReference type="Proteomes" id="UP000064912"/>
    </source>
</evidence>
<evidence type="ECO:0000313" key="1">
    <source>
        <dbReference type="EMBL" id="BAQ70488.1"/>
    </source>
</evidence>
<dbReference type="PATRIC" id="fig|35806.4.peg.3444"/>
<dbReference type="KEGG" id="rsu:NHU_03354"/>
<dbReference type="Proteomes" id="UP000064912">
    <property type="component" value="Chromosome"/>
</dbReference>
<keyword evidence="1" id="KW-0031">Aminopeptidase</keyword>
<sequence>MAAPDLNLTTKEPFSRGSHPCMARYNGEGYPGAACCGRRMGDTIPASRGVVAQILVEIHLVNPDG</sequence>
<protein>
    <submittedName>
        <fullName evidence="1">Aminopeptidase</fullName>
    </submittedName>
</protein>
<name>A0A0D6B5Q9_RHOSU</name>
<dbReference type="EMBL" id="AP014800">
    <property type="protein sequence ID" value="BAQ70488.1"/>
    <property type="molecule type" value="Genomic_DNA"/>
</dbReference>
<proteinExistence type="predicted"/>
<accession>A0A0D6B5Q9</accession>
<organism evidence="1 2">
    <name type="scientific">Rhodovulum sulfidophilum</name>
    <name type="common">Rhodobacter sulfidophilus</name>
    <dbReference type="NCBI Taxonomy" id="35806"/>
    <lineage>
        <taxon>Bacteria</taxon>
        <taxon>Pseudomonadati</taxon>
        <taxon>Pseudomonadota</taxon>
        <taxon>Alphaproteobacteria</taxon>
        <taxon>Rhodobacterales</taxon>
        <taxon>Paracoccaceae</taxon>
        <taxon>Rhodovulum</taxon>
    </lineage>
</organism>
<keyword evidence="1" id="KW-0378">Hydrolase</keyword>